<keyword evidence="4" id="KW-1185">Reference proteome</keyword>
<dbReference type="RefSeq" id="WP_237872241.1">
    <property type="nucleotide sequence ID" value="NZ_JAKLTR010000007.1"/>
</dbReference>
<protein>
    <submittedName>
        <fullName evidence="3">Uncharacterized protein</fullName>
    </submittedName>
</protein>
<keyword evidence="2" id="KW-0732">Signal</keyword>
<evidence type="ECO:0000256" key="2">
    <source>
        <dbReference type="SAM" id="SignalP"/>
    </source>
</evidence>
<feature type="chain" id="PRO_5046035731" evidence="2">
    <location>
        <begin position="19"/>
        <end position="70"/>
    </location>
</feature>
<name>A0ABS9KS44_9BACT</name>
<feature type="compositionally biased region" description="Polar residues" evidence="1">
    <location>
        <begin position="22"/>
        <end position="39"/>
    </location>
</feature>
<comment type="caution">
    <text evidence="3">The sequence shown here is derived from an EMBL/GenBank/DDBJ whole genome shotgun (WGS) entry which is preliminary data.</text>
</comment>
<evidence type="ECO:0000313" key="3">
    <source>
        <dbReference type="EMBL" id="MCG2615153.1"/>
    </source>
</evidence>
<feature type="region of interest" description="Disordered" evidence="1">
    <location>
        <begin position="21"/>
        <end position="70"/>
    </location>
</feature>
<evidence type="ECO:0000256" key="1">
    <source>
        <dbReference type="SAM" id="MobiDB-lite"/>
    </source>
</evidence>
<accession>A0ABS9KS44</accession>
<feature type="signal peptide" evidence="2">
    <location>
        <begin position="1"/>
        <end position="18"/>
    </location>
</feature>
<proteinExistence type="predicted"/>
<reference evidence="3" key="1">
    <citation type="submission" date="2022-01" db="EMBL/GenBank/DDBJ databases">
        <authorList>
            <person name="Jo J.-H."/>
            <person name="Im W.-T."/>
        </authorList>
    </citation>
    <scope>NUCLEOTIDE SEQUENCE</scope>
    <source>
        <strain evidence="3">NA20</strain>
    </source>
</reference>
<gene>
    <name evidence="3" type="ORF">LZZ85_12710</name>
</gene>
<organism evidence="3 4">
    <name type="scientific">Terrimonas ginsenosidimutans</name>
    <dbReference type="NCBI Taxonomy" id="2908004"/>
    <lineage>
        <taxon>Bacteria</taxon>
        <taxon>Pseudomonadati</taxon>
        <taxon>Bacteroidota</taxon>
        <taxon>Chitinophagia</taxon>
        <taxon>Chitinophagales</taxon>
        <taxon>Chitinophagaceae</taxon>
        <taxon>Terrimonas</taxon>
    </lineage>
</organism>
<sequence>MKILLGTAALTLGLFAFAGSGEQPSSSVTCDPSATSVYQDTIPRKDTMKKKDKTRKDKREKRDTMYQNHL</sequence>
<dbReference type="Proteomes" id="UP001165367">
    <property type="component" value="Unassembled WGS sequence"/>
</dbReference>
<evidence type="ECO:0000313" key="4">
    <source>
        <dbReference type="Proteomes" id="UP001165367"/>
    </source>
</evidence>
<feature type="compositionally biased region" description="Basic and acidic residues" evidence="1">
    <location>
        <begin position="54"/>
        <end position="64"/>
    </location>
</feature>
<dbReference type="EMBL" id="JAKLTR010000007">
    <property type="protein sequence ID" value="MCG2615153.1"/>
    <property type="molecule type" value="Genomic_DNA"/>
</dbReference>